<name>A0AA96LLV2_9BACL</name>
<evidence type="ECO:0000313" key="3">
    <source>
        <dbReference type="Proteomes" id="UP001304650"/>
    </source>
</evidence>
<dbReference type="EMBL" id="CP130319">
    <property type="protein sequence ID" value="WNR42986.1"/>
    <property type="molecule type" value="Genomic_DNA"/>
</dbReference>
<dbReference type="Gene3D" id="3.40.1580.10">
    <property type="entry name" value="SMI1/KNR4-like"/>
    <property type="match status" value="1"/>
</dbReference>
<accession>A0AA96LLV2</accession>
<reference evidence="2" key="1">
    <citation type="submission" date="2022-02" db="EMBL/GenBank/DDBJ databases">
        <title>Paenibacillus sp. MBLB1832 Whole Genome Shotgun Sequencing.</title>
        <authorList>
            <person name="Hwang C.Y."/>
            <person name="Cho E.-S."/>
            <person name="Seo M.-J."/>
        </authorList>
    </citation>
    <scope>NUCLEOTIDE SEQUENCE</scope>
    <source>
        <strain evidence="2">MBLB1832</strain>
    </source>
</reference>
<evidence type="ECO:0000259" key="1">
    <source>
        <dbReference type="SMART" id="SM00860"/>
    </source>
</evidence>
<feature type="domain" description="Knr4/Smi1-like" evidence="1">
    <location>
        <begin position="41"/>
        <end position="159"/>
    </location>
</feature>
<protein>
    <submittedName>
        <fullName evidence="2">SMI1/KNR4 family protein</fullName>
    </submittedName>
</protein>
<dbReference type="InterPro" id="IPR018958">
    <property type="entry name" value="Knr4/Smi1-like_dom"/>
</dbReference>
<sequence length="171" mass="20001">MNKVIPNNELSLEEVGLYVKSDHLLKLLHEKELHTDRPFDGCIEAEIKLLEQEMGIKLPESYRQYLVAVGHYSGRLFQGTDTNFSQLKELQDEAKELLKANNNPVVLPDRTFVFSMHQGYEIRFFKLNEGDNPPVMEWYEGSTKGIIMLYDTFEEFLLDSIYQHATIRWLD</sequence>
<dbReference type="InterPro" id="IPR037883">
    <property type="entry name" value="Knr4/Smi1-like_sf"/>
</dbReference>
<evidence type="ECO:0000313" key="2">
    <source>
        <dbReference type="EMBL" id="WNR42986.1"/>
    </source>
</evidence>
<organism evidence="2 3">
    <name type="scientific">Paenibacillus roseopurpureus</name>
    <dbReference type="NCBI Taxonomy" id="2918901"/>
    <lineage>
        <taxon>Bacteria</taxon>
        <taxon>Bacillati</taxon>
        <taxon>Bacillota</taxon>
        <taxon>Bacilli</taxon>
        <taxon>Bacillales</taxon>
        <taxon>Paenibacillaceae</taxon>
        <taxon>Paenibacillus</taxon>
    </lineage>
</organism>
<gene>
    <name evidence="2" type="ORF">MJB10_17925</name>
</gene>
<dbReference type="SMART" id="SM00860">
    <property type="entry name" value="SMI1_KNR4"/>
    <property type="match status" value="1"/>
</dbReference>
<dbReference type="RefSeq" id="WP_314796880.1">
    <property type="nucleotide sequence ID" value="NZ_CP130319.1"/>
</dbReference>
<dbReference type="AlphaFoldDB" id="A0AA96LLV2"/>
<keyword evidence="3" id="KW-1185">Reference proteome</keyword>
<dbReference type="Pfam" id="PF09346">
    <property type="entry name" value="SMI1_KNR4"/>
    <property type="match status" value="1"/>
</dbReference>
<proteinExistence type="predicted"/>
<dbReference type="SUPFAM" id="SSF160631">
    <property type="entry name" value="SMI1/KNR4-like"/>
    <property type="match status" value="1"/>
</dbReference>
<dbReference type="KEGG" id="proo:MJB10_17925"/>
<dbReference type="Proteomes" id="UP001304650">
    <property type="component" value="Chromosome"/>
</dbReference>